<evidence type="ECO:0000313" key="1">
    <source>
        <dbReference type="EMBL" id="WTT15290.1"/>
    </source>
</evidence>
<name>A0AAU1ZTI7_9ACTN</name>
<dbReference type="EMBL" id="CP108222">
    <property type="protein sequence ID" value="WTT15290.1"/>
    <property type="molecule type" value="Genomic_DNA"/>
</dbReference>
<gene>
    <name evidence="1" type="ORF">OHA22_07000</name>
</gene>
<organism evidence="1">
    <name type="scientific">Streptomyces sp. NBC_00093</name>
    <dbReference type="NCBI Taxonomy" id="2975649"/>
    <lineage>
        <taxon>Bacteria</taxon>
        <taxon>Bacillati</taxon>
        <taxon>Actinomycetota</taxon>
        <taxon>Actinomycetes</taxon>
        <taxon>Kitasatosporales</taxon>
        <taxon>Streptomycetaceae</taxon>
        <taxon>Streptomyces</taxon>
    </lineage>
</organism>
<reference evidence="1" key="1">
    <citation type="submission" date="2022-10" db="EMBL/GenBank/DDBJ databases">
        <title>The complete genomes of actinobacterial strains from the NBC collection.</title>
        <authorList>
            <person name="Joergensen T.S."/>
            <person name="Alvarez Arevalo M."/>
            <person name="Sterndorff E.B."/>
            <person name="Faurdal D."/>
            <person name="Vuksanovic O."/>
            <person name="Mourched A.-S."/>
            <person name="Charusanti P."/>
            <person name="Shaw S."/>
            <person name="Blin K."/>
            <person name="Weber T."/>
        </authorList>
    </citation>
    <scope>NUCLEOTIDE SEQUENCE</scope>
    <source>
        <strain evidence="1">NBC_00093</strain>
    </source>
</reference>
<dbReference type="AlphaFoldDB" id="A0AAU1ZTI7"/>
<dbReference type="InterPro" id="IPR049777">
    <property type="entry name" value="SCO2524-like"/>
</dbReference>
<dbReference type="NCBIfam" id="NF040567">
    <property type="entry name" value="SCO2524_fam"/>
    <property type="match status" value="1"/>
</dbReference>
<proteinExistence type="predicted"/>
<protein>
    <submittedName>
        <fullName evidence="1">SCO2524 family protein</fullName>
    </submittedName>
</protein>
<accession>A0AAU1ZTI7</accession>
<sequence length="613" mass="68399">MQINPRQQLLDIWSSLVRHSVADGKWNWGERDTPSSVEDAERLLCLMYPATEIPTFQLVQPDLMQSDVEAALKGLGGRQEIPAALCEILQDFVTMHTAEDLRPSFSGGGYFAPQDPGQELTDEQRALGVVDSFSMSVSLCLATLGFLKVHTTVIPPHSPRWQLAEDLKEACEARLTAAMVSLLRSFTVRAFDAESEQGRRFCRLIRQGESADRVVVREFQRRFRSLRATLRDALVLGVDVSEGLSEDHQLFECGWAWGIVRDAPQVETAEEIGRQPEGCAEPVPSLYFTVVALDGIADLFSDRTLTMGLLTIEQQRLAEALRLRWEVTQQYWSGIARFSQDKWPLEDIPWRTTADQLESEYFSLSVAAILVHDLVRRRATDDDLTRVVGVMERLAERGRVTSRLTQDDTALRLHTPGISLPLAGGELLGPPMRWTVNDFSAQLLKRTVQLADLARNLTAQDRLLRLAEHTMGHLWLRRVPEGEGVGLWDGVRGALPGARTPERLSWRFTERVVEGMVVARQLFARPPLRSADLAAFARDLISEATHLLGVEQQEPLVRADGAHGLALKSITVRLRRARQLADEQPGTAAALTLGVLTDLDTLALARHTAAREP</sequence>